<dbReference type="PANTHER" id="PTHR45266:SF3">
    <property type="entry name" value="OXALOACETATE DECARBOXYLASE ALPHA CHAIN"/>
    <property type="match status" value="1"/>
</dbReference>
<dbReference type="Pfam" id="PF00364">
    <property type="entry name" value="Biotin_lipoyl"/>
    <property type="match status" value="1"/>
</dbReference>
<evidence type="ECO:0000313" key="12">
    <source>
        <dbReference type="Proteomes" id="UP000030023"/>
    </source>
</evidence>
<keyword evidence="12" id="KW-1185">Reference proteome</keyword>
<sequence>MKVDEKAIKELIDQIDHSSIRELDLTLDGLSIHLSKNNVSQPKAPATQTKDPKSEPAEEAVRQKSDQTADNSSNDQPNESKTADDDFKTVDSPLVGVAYLQPKPDAPAYVKVGDRVQSGQVVCVIEAMKMMTEIKSDISGIVDEILVDNESMVDYGQPLIKIKEEN</sequence>
<dbReference type="Gene3D" id="2.40.50.100">
    <property type="match status" value="1"/>
</dbReference>
<accession>A0ABR4XP28</accession>
<dbReference type="PROSITE" id="PS00188">
    <property type="entry name" value="BIOTIN"/>
    <property type="match status" value="1"/>
</dbReference>
<keyword evidence="7 8" id="KW-0092">Biotin</keyword>
<dbReference type="PRINTS" id="PR01071">
    <property type="entry name" value="ACOABIOTINCC"/>
</dbReference>
<evidence type="ECO:0000256" key="8">
    <source>
        <dbReference type="RuleBase" id="RU364072"/>
    </source>
</evidence>
<evidence type="ECO:0000256" key="1">
    <source>
        <dbReference type="ARBA" id="ARBA00005194"/>
    </source>
</evidence>
<dbReference type="InterPro" id="IPR000089">
    <property type="entry name" value="Biotin_lipoyl"/>
</dbReference>
<evidence type="ECO:0000256" key="9">
    <source>
        <dbReference type="SAM" id="MobiDB-lite"/>
    </source>
</evidence>
<proteinExistence type="predicted"/>
<evidence type="ECO:0000256" key="2">
    <source>
        <dbReference type="ARBA" id="ARBA00017562"/>
    </source>
</evidence>
<dbReference type="NCBIfam" id="TIGR00531">
    <property type="entry name" value="BCCP"/>
    <property type="match status" value="1"/>
</dbReference>
<comment type="pathway">
    <text evidence="1 8">Lipid metabolism; fatty acid biosynthesis.</text>
</comment>
<evidence type="ECO:0000256" key="3">
    <source>
        <dbReference type="ARBA" id="ARBA00022516"/>
    </source>
</evidence>
<evidence type="ECO:0000256" key="5">
    <source>
        <dbReference type="ARBA" id="ARBA00023098"/>
    </source>
</evidence>
<feature type="domain" description="Lipoyl-binding" evidence="10">
    <location>
        <begin position="87"/>
        <end position="163"/>
    </location>
</feature>
<protein>
    <recommendedName>
        <fullName evidence="2 8">Biotin carboxyl carrier protein of acetyl-CoA carboxylase</fullName>
    </recommendedName>
</protein>
<comment type="caution">
    <text evidence="11">The sequence shown here is derived from an EMBL/GenBank/DDBJ whole genome shotgun (WGS) entry which is preliminary data.</text>
</comment>
<dbReference type="Proteomes" id="UP000030023">
    <property type="component" value="Unassembled WGS sequence"/>
</dbReference>
<evidence type="ECO:0000259" key="10">
    <source>
        <dbReference type="PROSITE" id="PS50968"/>
    </source>
</evidence>
<name>A0ABR4XP28_9LACO</name>
<keyword evidence="6 8" id="KW-0275">Fatty acid biosynthesis</keyword>
<keyword evidence="5 8" id="KW-0443">Lipid metabolism</keyword>
<dbReference type="InterPro" id="IPR011053">
    <property type="entry name" value="Single_hybrid_motif"/>
</dbReference>
<keyword evidence="4 8" id="KW-0276">Fatty acid metabolism</keyword>
<organism evidence="11 12">
    <name type="scientific">Oenococcus alcoholitolerans</name>
    <dbReference type="NCBI Taxonomy" id="931074"/>
    <lineage>
        <taxon>Bacteria</taxon>
        <taxon>Bacillati</taxon>
        <taxon>Bacillota</taxon>
        <taxon>Bacilli</taxon>
        <taxon>Lactobacillales</taxon>
        <taxon>Lactobacillaceae</taxon>
        <taxon>Oenococcus</taxon>
    </lineage>
</organism>
<evidence type="ECO:0000256" key="4">
    <source>
        <dbReference type="ARBA" id="ARBA00022832"/>
    </source>
</evidence>
<evidence type="ECO:0000313" key="11">
    <source>
        <dbReference type="EMBL" id="KGO22246.1"/>
    </source>
</evidence>
<evidence type="ECO:0000256" key="7">
    <source>
        <dbReference type="ARBA" id="ARBA00023267"/>
    </source>
</evidence>
<dbReference type="PROSITE" id="PS50968">
    <property type="entry name" value="BIOTINYL_LIPOYL"/>
    <property type="match status" value="1"/>
</dbReference>
<dbReference type="CDD" id="cd06850">
    <property type="entry name" value="biotinyl_domain"/>
    <property type="match status" value="1"/>
</dbReference>
<feature type="compositionally biased region" description="Polar residues" evidence="9">
    <location>
        <begin position="35"/>
        <end position="49"/>
    </location>
</feature>
<dbReference type="PANTHER" id="PTHR45266">
    <property type="entry name" value="OXALOACETATE DECARBOXYLASE ALPHA CHAIN"/>
    <property type="match status" value="1"/>
</dbReference>
<feature type="compositionally biased region" description="Polar residues" evidence="9">
    <location>
        <begin position="68"/>
        <end position="80"/>
    </location>
</feature>
<dbReference type="InterPro" id="IPR001882">
    <property type="entry name" value="Biotin_BS"/>
</dbReference>
<feature type="compositionally biased region" description="Basic and acidic residues" evidence="9">
    <location>
        <begin position="50"/>
        <end position="67"/>
    </location>
</feature>
<reference evidence="11 12" key="1">
    <citation type="journal article" date="2014" name="Antonie Van Leeuwenhoek">
        <title>Oenococcus alcoholitolerans sp. nov., a lactic acid bacteria isolated from cachaca and ethanol fermentation processes.</title>
        <authorList>
            <person name="Badotti F."/>
            <person name="Moreira A.P."/>
            <person name="Tonon L.A."/>
            <person name="de Lucena B.T."/>
            <person name="Gomes Fde C."/>
            <person name="Kruger R."/>
            <person name="Thompson C.C."/>
            <person name="de Morais M.A.Jr."/>
            <person name="Rosa C.A."/>
            <person name="Thompson F.L."/>
        </authorList>
    </citation>
    <scope>NUCLEOTIDE SEQUENCE [LARGE SCALE GENOMIC DNA]</scope>
    <source>
        <strain evidence="11 12">UFRJ-M7.2.18</strain>
    </source>
</reference>
<comment type="function">
    <text evidence="8">This protein is a component of the acetyl coenzyme A carboxylase complex; first, biotin carboxylase catalyzes the carboxylation of the carrier protein and then the transcarboxylase transfers the carboxyl group to form malonyl-CoA.</text>
</comment>
<dbReference type="SUPFAM" id="SSF51230">
    <property type="entry name" value="Single hybrid motif"/>
    <property type="match status" value="1"/>
</dbReference>
<gene>
    <name evidence="11" type="ORF">Q757_09435</name>
</gene>
<dbReference type="EMBL" id="AXCV01000575">
    <property type="protein sequence ID" value="KGO22246.1"/>
    <property type="molecule type" value="Genomic_DNA"/>
</dbReference>
<feature type="region of interest" description="Disordered" evidence="9">
    <location>
        <begin position="35"/>
        <end position="88"/>
    </location>
</feature>
<keyword evidence="3 8" id="KW-0444">Lipid biosynthesis</keyword>
<evidence type="ECO:0000256" key="6">
    <source>
        <dbReference type="ARBA" id="ARBA00023160"/>
    </source>
</evidence>
<dbReference type="InterPro" id="IPR001249">
    <property type="entry name" value="AcCoA_biotinCC"/>
</dbReference>
<dbReference type="InterPro" id="IPR050709">
    <property type="entry name" value="Biotin_Carboxyl_Carrier/Decarb"/>
</dbReference>